<comment type="caution">
    <text evidence="2">The sequence shown here is derived from an EMBL/GenBank/DDBJ whole genome shotgun (WGS) entry which is preliminary data.</text>
</comment>
<reference evidence="2 3" key="1">
    <citation type="submission" date="2018-01" db="EMBL/GenBank/DDBJ databases">
        <title>Complete genome sequences of the type strains of Marinobacter flavimaris and Marinobacter maroccanus.</title>
        <authorList>
            <person name="Palau M."/>
            <person name="Boujida N."/>
            <person name="Manresa A."/>
            <person name="Minana-Galbis D."/>
        </authorList>
    </citation>
    <scope>NUCLEOTIDE SEQUENCE [LARGE SCALE GENOMIC DNA]</scope>
    <source>
        <strain evidence="2 3">N4</strain>
    </source>
</reference>
<name>A0A2S5ZFJ3_9GAMM</name>
<protein>
    <recommendedName>
        <fullName evidence="4">DnaT DNA-binding domain-containing protein</fullName>
    </recommendedName>
</protein>
<dbReference type="OrthoDB" id="6174582at2"/>
<feature type="region of interest" description="Disordered" evidence="1">
    <location>
        <begin position="275"/>
        <end position="317"/>
    </location>
</feature>
<dbReference type="AlphaFoldDB" id="A0A2S5ZFJ3"/>
<accession>A0A2S5ZFJ3</accession>
<keyword evidence="3" id="KW-1185">Reference proteome</keyword>
<evidence type="ECO:0000256" key="1">
    <source>
        <dbReference type="SAM" id="MobiDB-lite"/>
    </source>
</evidence>
<organism evidence="2 3">
    <name type="scientific">Marinobacter maroccanus</name>
    <dbReference type="NCBI Taxonomy" id="2055143"/>
    <lineage>
        <taxon>Bacteria</taxon>
        <taxon>Pseudomonadati</taxon>
        <taxon>Pseudomonadota</taxon>
        <taxon>Gammaproteobacteria</taxon>
        <taxon>Pseudomonadales</taxon>
        <taxon>Marinobacteraceae</taxon>
        <taxon>Marinobacter</taxon>
    </lineage>
</organism>
<feature type="compositionally biased region" description="Polar residues" evidence="1">
    <location>
        <begin position="150"/>
        <end position="168"/>
    </location>
</feature>
<evidence type="ECO:0000313" key="2">
    <source>
        <dbReference type="EMBL" id="PPI86187.1"/>
    </source>
</evidence>
<feature type="region of interest" description="Disordered" evidence="1">
    <location>
        <begin position="111"/>
        <end position="168"/>
    </location>
</feature>
<proteinExistence type="predicted"/>
<gene>
    <name evidence="2" type="ORF">KEHDKFFH_02385</name>
</gene>
<sequence length="317" mass="36262">MRSQWNDAEDEALQGLTPEAQVVYLRGFRRYMDYRTGVAGGPARKLSYRALAELIAVDPDWGSQRKRAETPTLGRVRARVAELERAGLVVNHESSRSRGLVFKLPLADVGSVRPEKEQHKEQHREQHKEPHSGKVVNLPKTRKIVPAEQGRNNTGSSTGNDTRNNTHLYNSTVLNSTNAGARENEAWPDTFQPQQPDEWGSFLGRERQWAYHRVARPKLIALYQHWTRLGLTIGDMRQIMAVAEANLGRIPDGPEYYKPFSESYARERDRLNQDLQNNQQRGANDTGAPDPQHRSRRDERSAVQRQLSDPDYALEHW</sequence>
<dbReference type="Proteomes" id="UP000239917">
    <property type="component" value="Unassembled WGS sequence"/>
</dbReference>
<evidence type="ECO:0000313" key="3">
    <source>
        <dbReference type="Proteomes" id="UP000239917"/>
    </source>
</evidence>
<feature type="compositionally biased region" description="Basic and acidic residues" evidence="1">
    <location>
        <begin position="291"/>
        <end position="302"/>
    </location>
</feature>
<dbReference type="RefSeq" id="WP_104320425.1">
    <property type="nucleotide sequence ID" value="NZ_PSSX01000001.1"/>
</dbReference>
<evidence type="ECO:0008006" key="4">
    <source>
        <dbReference type="Google" id="ProtNLM"/>
    </source>
</evidence>
<feature type="compositionally biased region" description="Basic and acidic residues" evidence="1">
    <location>
        <begin position="113"/>
        <end position="132"/>
    </location>
</feature>
<dbReference type="EMBL" id="PSSX01000001">
    <property type="protein sequence ID" value="PPI86187.1"/>
    <property type="molecule type" value="Genomic_DNA"/>
</dbReference>